<gene>
    <name evidence="2" type="ORF">CAL65_11810</name>
</gene>
<dbReference type="InterPro" id="IPR006674">
    <property type="entry name" value="HD_domain"/>
</dbReference>
<dbReference type="Proteomes" id="UP000256763">
    <property type="component" value="Unassembled WGS sequence"/>
</dbReference>
<protein>
    <recommendedName>
        <fullName evidence="1">HD domain-containing protein</fullName>
    </recommendedName>
</protein>
<dbReference type="PANTHER" id="PTHR35569">
    <property type="entry name" value="CYANAMIDE HYDRATASE DDI2-RELATED"/>
    <property type="match status" value="1"/>
</dbReference>
<dbReference type="CDD" id="cd00077">
    <property type="entry name" value="HDc"/>
    <property type="match status" value="1"/>
</dbReference>
<comment type="caution">
    <text evidence="2">The sequence shown here is derived from an EMBL/GenBank/DDBJ whole genome shotgun (WGS) entry which is preliminary data.</text>
</comment>
<dbReference type="OrthoDB" id="8478129at2"/>
<proteinExistence type="predicted"/>
<feature type="domain" description="HD" evidence="1">
    <location>
        <begin position="104"/>
        <end position="204"/>
    </location>
</feature>
<name>A0A3E0WVC7_9GAMM</name>
<organism evidence="2 3">
    <name type="scientific">Alkalilimnicola ehrlichii</name>
    <dbReference type="NCBI Taxonomy" id="351052"/>
    <lineage>
        <taxon>Bacteria</taxon>
        <taxon>Pseudomonadati</taxon>
        <taxon>Pseudomonadota</taxon>
        <taxon>Gammaproteobacteria</taxon>
        <taxon>Chromatiales</taxon>
        <taxon>Ectothiorhodospiraceae</taxon>
        <taxon>Alkalilimnicola</taxon>
    </lineage>
</organism>
<accession>A0A3E0WVC7</accession>
<dbReference type="PANTHER" id="PTHR35569:SF1">
    <property type="entry name" value="CYANAMIDE HYDRATASE DDI2-RELATED"/>
    <property type="match status" value="1"/>
</dbReference>
<dbReference type="SUPFAM" id="SSF109604">
    <property type="entry name" value="HD-domain/PDEase-like"/>
    <property type="match status" value="1"/>
</dbReference>
<evidence type="ECO:0000313" key="3">
    <source>
        <dbReference type="Proteomes" id="UP000256763"/>
    </source>
</evidence>
<evidence type="ECO:0000313" key="2">
    <source>
        <dbReference type="EMBL" id="RFA36133.1"/>
    </source>
</evidence>
<reference evidence="3" key="1">
    <citation type="submission" date="2017-05" db="EMBL/GenBank/DDBJ databases">
        <authorList>
            <person name="Sharma S."/>
            <person name="Sidhu C."/>
            <person name="Pinnaka A.K."/>
        </authorList>
    </citation>
    <scope>NUCLEOTIDE SEQUENCE [LARGE SCALE GENOMIC DNA]</scope>
    <source>
        <strain evidence="3">AK93</strain>
    </source>
</reference>
<sequence length="283" mass="31432">MPPTSTLCLIRRLREAITMARLGSYEWGEQTDGILSAADRMRLLAGLIRAQVAEALSHAAKRFGSYRRRTTRVRLDTVAVPDSVATRVADELAGRYYTQALRLHCLRTYYFGHLWAQFYGLRVDTETLYVASLLHDLGLSPQFAKPSSCCGFAIVGAREAKQAVAKLHWPEERQRAVYEAISYHLNPYLSIAKHEPEAVCLQRAAHLDVVGAGRHLLPLAAIADVHQRFPRHDFREEILATMTAMVHAPNSHAAVLGKLGFAKLAAGNPLNGMPYSKHGPLSR</sequence>
<dbReference type="Gene3D" id="1.10.3210.10">
    <property type="entry name" value="Hypothetical protein af1432"/>
    <property type="match status" value="1"/>
</dbReference>
<dbReference type="EMBL" id="NFZW01000010">
    <property type="protein sequence ID" value="RFA36133.1"/>
    <property type="molecule type" value="Genomic_DNA"/>
</dbReference>
<dbReference type="InterPro" id="IPR003607">
    <property type="entry name" value="HD/PDEase_dom"/>
</dbReference>
<evidence type="ECO:0000259" key="1">
    <source>
        <dbReference type="Pfam" id="PF01966"/>
    </source>
</evidence>
<dbReference type="Pfam" id="PF01966">
    <property type="entry name" value="HD"/>
    <property type="match status" value="1"/>
</dbReference>
<keyword evidence="3" id="KW-1185">Reference proteome</keyword>
<dbReference type="AlphaFoldDB" id="A0A3E0WVC7"/>